<dbReference type="EMBL" id="CACRXK020012365">
    <property type="protein sequence ID" value="CAB4023196.1"/>
    <property type="molecule type" value="Genomic_DNA"/>
</dbReference>
<dbReference type="SMART" id="SM00692">
    <property type="entry name" value="DM3"/>
    <property type="match status" value="1"/>
</dbReference>
<evidence type="ECO:0000313" key="13">
    <source>
        <dbReference type="EMBL" id="CAB4023196.1"/>
    </source>
</evidence>
<accession>A0A7D9KYY4</accession>
<evidence type="ECO:0000256" key="8">
    <source>
        <dbReference type="ARBA" id="ARBA00023125"/>
    </source>
</evidence>
<evidence type="ECO:0000256" key="1">
    <source>
        <dbReference type="ARBA" id="ARBA00004642"/>
    </source>
</evidence>
<sequence length="325" mass="36455">MAGSQKAPVKRGGRYCVCGGPGGVSCKNSTHTPGIIMHKFPSDKTRPDERRLWTKFVRRHRTNFSPTQYSVVCSAHFEPSCYPQSFSLDIPEHLRPKARYLKPDSLPTMDAVPLVTDKLKPTPVSKRQNRMRARNIRQLLDFSSGSGSMANSASDMDIDDTVLDVGDIVVSQSANNEQEPEVIIPEEIEKNDQSFASASSNDFNVLAMSPCSGCAEKKEKIISLQKLKSGQKKRLKRRTETIRDLKFEIRHLEALFVIFYPQLAQKDEMVVNNPVSDDAENPSACDVSMDEDSSSDYDDDNNSDASVHDDDPDWEYDAMHQTMTK</sequence>
<evidence type="ECO:0000256" key="2">
    <source>
        <dbReference type="ARBA" id="ARBA00006177"/>
    </source>
</evidence>
<evidence type="ECO:0000256" key="12">
    <source>
        <dbReference type="SAM" id="MobiDB-lite"/>
    </source>
</evidence>
<dbReference type="PANTHER" id="PTHR46600">
    <property type="entry name" value="THAP DOMAIN-CONTAINING"/>
    <property type="match status" value="1"/>
</dbReference>
<keyword evidence="3" id="KW-0479">Metal-binding</keyword>
<evidence type="ECO:0000256" key="11">
    <source>
        <dbReference type="ARBA" id="ARBA00023306"/>
    </source>
</evidence>
<dbReference type="PROSITE" id="PS51257">
    <property type="entry name" value="PROKAR_LIPOPROTEIN"/>
    <property type="match status" value="1"/>
</dbReference>
<dbReference type="PROSITE" id="PS50950">
    <property type="entry name" value="ZF_THAP"/>
    <property type="match status" value="1"/>
</dbReference>
<dbReference type="GO" id="GO:0005654">
    <property type="term" value="C:nucleoplasm"/>
    <property type="evidence" value="ECO:0007669"/>
    <property type="project" value="UniProtKB-SubCell"/>
</dbReference>
<dbReference type="Gene3D" id="6.20.210.20">
    <property type="entry name" value="THAP domain"/>
    <property type="match status" value="1"/>
</dbReference>
<comment type="similarity">
    <text evidence="2">Belongs to the THAP1 family.</text>
</comment>
<gene>
    <name evidence="13" type="ORF">PACLA_8A087915</name>
</gene>
<protein>
    <submittedName>
        <fullName evidence="13">THAP domain-containing 2-like</fullName>
    </submittedName>
</protein>
<evidence type="ECO:0000256" key="9">
    <source>
        <dbReference type="ARBA" id="ARBA00023163"/>
    </source>
</evidence>
<evidence type="ECO:0000256" key="5">
    <source>
        <dbReference type="ARBA" id="ARBA00022833"/>
    </source>
</evidence>
<dbReference type="SMART" id="SM00980">
    <property type="entry name" value="THAP"/>
    <property type="match status" value="1"/>
</dbReference>
<evidence type="ECO:0000256" key="10">
    <source>
        <dbReference type="ARBA" id="ARBA00023242"/>
    </source>
</evidence>
<dbReference type="Proteomes" id="UP001152795">
    <property type="component" value="Unassembled WGS sequence"/>
</dbReference>
<dbReference type="AlphaFoldDB" id="A0A7D9KYY4"/>
<keyword evidence="9" id="KW-0804">Transcription</keyword>
<evidence type="ECO:0000256" key="4">
    <source>
        <dbReference type="ARBA" id="ARBA00022771"/>
    </source>
</evidence>
<keyword evidence="10" id="KW-0539">Nucleus</keyword>
<dbReference type="Pfam" id="PF05485">
    <property type="entry name" value="THAP"/>
    <property type="match status" value="1"/>
</dbReference>
<dbReference type="OrthoDB" id="7312725at2759"/>
<organism evidence="13 14">
    <name type="scientific">Paramuricea clavata</name>
    <name type="common">Red gorgonian</name>
    <name type="synonym">Violescent sea-whip</name>
    <dbReference type="NCBI Taxonomy" id="317549"/>
    <lineage>
        <taxon>Eukaryota</taxon>
        <taxon>Metazoa</taxon>
        <taxon>Cnidaria</taxon>
        <taxon>Anthozoa</taxon>
        <taxon>Octocorallia</taxon>
        <taxon>Malacalcyonacea</taxon>
        <taxon>Plexauridae</taxon>
        <taxon>Paramuricea</taxon>
    </lineage>
</organism>
<keyword evidence="4" id="KW-0863">Zinc-finger</keyword>
<feature type="compositionally biased region" description="Acidic residues" evidence="12">
    <location>
        <begin position="288"/>
        <end position="302"/>
    </location>
</feature>
<dbReference type="SUPFAM" id="SSF57716">
    <property type="entry name" value="Glucocorticoid receptor-like (DNA-binding domain)"/>
    <property type="match status" value="1"/>
</dbReference>
<feature type="region of interest" description="Disordered" evidence="12">
    <location>
        <begin position="273"/>
        <end position="325"/>
    </location>
</feature>
<dbReference type="GO" id="GO:0008270">
    <property type="term" value="F:zinc ion binding"/>
    <property type="evidence" value="ECO:0007669"/>
    <property type="project" value="UniProtKB-KW"/>
</dbReference>
<evidence type="ECO:0000256" key="3">
    <source>
        <dbReference type="ARBA" id="ARBA00022723"/>
    </source>
</evidence>
<dbReference type="InterPro" id="IPR026516">
    <property type="entry name" value="THAP1/10"/>
</dbReference>
<comment type="subcellular location">
    <subcellularLocation>
        <location evidence="1">Nucleus</location>
        <location evidence="1">Nucleoplasm</location>
    </subcellularLocation>
</comment>
<reference evidence="13" key="1">
    <citation type="submission" date="2020-04" db="EMBL/GenBank/DDBJ databases">
        <authorList>
            <person name="Alioto T."/>
            <person name="Alioto T."/>
            <person name="Gomez Garrido J."/>
        </authorList>
    </citation>
    <scope>NUCLEOTIDE SEQUENCE</scope>
    <source>
        <strain evidence="13">A484AB</strain>
    </source>
</reference>
<evidence type="ECO:0000313" key="14">
    <source>
        <dbReference type="Proteomes" id="UP001152795"/>
    </source>
</evidence>
<dbReference type="PANTHER" id="PTHR46600:SF1">
    <property type="entry name" value="THAP DOMAIN-CONTAINING PROTEIN 1"/>
    <property type="match status" value="1"/>
</dbReference>
<evidence type="ECO:0000256" key="6">
    <source>
        <dbReference type="ARBA" id="ARBA00023015"/>
    </source>
</evidence>
<keyword evidence="5" id="KW-0862">Zinc</keyword>
<proteinExistence type="inferred from homology"/>
<dbReference type="GO" id="GO:0043565">
    <property type="term" value="F:sequence-specific DNA binding"/>
    <property type="evidence" value="ECO:0007669"/>
    <property type="project" value="InterPro"/>
</dbReference>
<dbReference type="InterPro" id="IPR006612">
    <property type="entry name" value="THAP_Znf"/>
</dbReference>
<keyword evidence="7" id="KW-0175">Coiled coil</keyword>
<dbReference type="InterPro" id="IPR038441">
    <property type="entry name" value="THAP_Znf_sf"/>
</dbReference>
<name>A0A7D9KYY4_PARCT</name>
<comment type="caution">
    <text evidence="13">The sequence shown here is derived from an EMBL/GenBank/DDBJ whole genome shotgun (WGS) entry which is preliminary data.</text>
</comment>
<keyword evidence="8" id="KW-0238">DNA-binding</keyword>
<keyword evidence="11" id="KW-0131">Cell cycle</keyword>
<keyword evidence="6" id="KW-0805">Transcription regulation</keyword>
<evidence type="ECO:0000256" key="7">
    <source>
        <dbReference type="ARBA" id="ARBA00023054"/>
    </source>
</evidence>
<keyword evidence="14" id="KW-1185">Reference proteome</keyword>